<reference evidence="5" key="1">
    <citation type="submission" date="2021-01" db="EMBL/GenBank/DDBJ databases">
        <authorList>
            <person name="Corre E."/>
            <person name="Pelletier E."/>
            <person name="Niang G."/>
            <person name="Scheremetjew M."/>
            <person name="Finn R."/>
            <person name="Kale V."/>
            <person name="Holt S."/>
            <person name="Cochrane G."/>
            <person name="Meng A."/>
            <person name="Brown T."/>
            <person name="Cohen L."/>
        </authorList>
    </citation>
    <scope>NUCLEOTIDE SEQUENCE</scope>
    <source>
        <strain evidence="5">CCMP 769</strain>
    </source>
</reference>
<keyword evidence="3" id="KW-0805">Transcription regulation</keyword>
<keyword evidence="3" id="KW-0223">Dioxygenase</keyword>
<proteinExistence type="inferred from homology"/>
<dbReference type="InterPro" id="IPR039994">
    <property type="entry name" value="NO66-like"/>
</dbReference>
<accession>A0A7S3A0G0</accession>
<keyword evidence="2 3" id="KW-0408">Iron</keyword>
<keyword evidence="3" id="KW-0539">Nucleus</keyword>
<dbReference type="GO" id="GO:0005506">
    <property type="term" value="F:iron ion binding"/>
    <property type="evidence" value="ECO:0007669"/>
    <property type="project" value="UniProtKB-UniRule"/>
</dbReference>
<evidence type="ECO:0000256" key="1">
    <source>
        <dbReference type="ARBA" id="ARBA00022723"/>
    </source>
</evidence>
<gene>
    <name evidence="5" type="ORF">RMAR00112_LOCUS25635</name>
</gene>
<keyword evidence="3" id="KW-0560">Oxidoreductase</keyword>
<evidence type="ECO:0000256" key="2">
    <source>
        <dbReference type="ARBA" id="ARBA00023004"/>
    </source>
</evidence>
<dbReference type="SMART" id="SM00558">
    <property type="entry name" value="JmjC"/>
    <property type="match status" value="1"/>
</dbReference>
<dbReference type="AlphaFoldDB" id="A0A7S3A0G0"/>
<keyword evidence="3" id="KW-0804">Transcription</keyword>
<name>A0A7S3A0G0_9RHOD</name>
<dbReference type="PROSITE" id="PS51184">
    <property type="entry name" value="JMJC"/>
    <property type="match status" value="1"/>
</dbReference>
<feature type="domain" description="JmjC" evidence="4">
    <location>
        <begin position="180"/>
        <end position="312"/>
    </location>
</feature>
<dbReference type="PANTHER" id="PTHR13096:SF8">
    <property type="entry name" value="RIBOSOMAL OXYGENASE 1"/>
    <property type="match status" value="1"/>
</dbReference>
<evidence type="ECO:0000259" key="4">
    <source>
        <dbReference type="PROSITE" id="PS51184"/>
    </source>
</evidence>
<comment type="subcellular location">
    <subcellularLocation>
        <location evidence="3">Nucleus</location>
    </subcellularLocation>
</comment>
<dbReference type="EMBL" id="HBHW01033190">
    <property type="protein sequence ID" value="CAE0057581.1"/>
    <property type="molecule type" value="Transcribed_RNA"/>
</dbReference>
<dbReference type="Pfam" id="PF08007">
    <property type="entry name" value="JmjC_2"/>
    <property type="match status" value="1"/>
</dbReference>
<comment type="cofactor">
    <cofactor evidence="3">
        <name>Fe(2+)</name>
        <dbReference type="ChEBI" id="CHEBI:29033"/>
    </cofactor>
    <text evidence="3">Binds 1 Fe(2+) ion per subunit.</text>
</comment>
<evidence type="ECO:0000256" key="3">
    <source>
        <dbReference type="RuleBase" id="RU366061"/>
    </source>
</evidence>
<organism evidence="5">
    <name type="scientific">Rhodosorus marinus</name>
    <dbReference type="NCBI Taxonomy" id="101924"/>
    <lineage>
        <taxon>Eukaryota</taxon>
        <taxon>Rhodophyta</taxon>
        <taxon>Stylonematophyceae</taxon>
        <taxon>Stylonematales</taxon>
        <taxon>Stylonemataceae</taxon>
        <taxon>Rhodosorus</taxon>
    </lineage>
</organism>
<sequence>MREMNLVCFASGLTGGFRARNVEKRCRRVCVVSSRVSELEVGGSAVSEDGVEERGVFPGQLLVEKELGGGGVERTYDIRLAKKFLEDYWQKRPVLFRNALRFFSSPLSPDELAGLACEQDIDSRLIIHWEGLESQHERAKKGSHPSWELRIGPFVESDFQDLPDKCYTLLVQEVNGHIQEVSDLLDHFRFLPNWRLDDVMVSYATEGGGVGPHVDSFDVFLLQAQGRRSWKTSYTPIIPEDENLISDCDVRVLKKGFSVSEEWILEPGDMLYVPPRIPHWGVSLDDSCMTFSIGLRAPEKRELVRSFTDYLVENKISSRTDFVRDNSDDLCEYTVGGGEEDGEGSTADPGILTREAVREAQRSIREILDLDDNEFARWYARYVTLPKRDRSDSLGLGDELNTVVSKSEATGIVAEIASGAGVSLRHREAAVFSYLSSECAGTDGDVLYINGESFPLGPKSDGTAKLVCSRKVLQGAALQQQLLADPGFDKLLVQLICMGLLYCVYDDDS</sequence>
<protein>
    <recommendedName>
        <fullName evidence="3">Bifunctional lysine-specific demethylase and histidyl-hydroxylase</fullName>
        <ecNumber evidence="3">1.14.11.-</ecNumber>
    </recommendedName>
</protein>
<dbReference type="SUPFAM" id="SSF51197">
    <property type="entry name" value="Clavaminate synthase-like"/>
    <property type="match status" value="1"/>
</dbReference>
<dbReference type="Gene3D" id="2.60.120.650">
    <property type="entry name" value="Cupin"/>
    <property type="match status" value="1"/>
</dbReference>
<dbReference type="PANTHER" id="PTHR13096">
    <property type="entry name" value="MINA53 MYC INDUCED NUCLEAR ANTIGEN"/>
    <property type="match status" value="1"/>
</dbReference>
<keyword evidence="1 3" id="KW-0479">Metal-binding</keyword>
<dbReference type="EC" id="1.14.11.-" evidence="3"/>
<evidence type="ECO:0000313" key="5">
    <source>
        <dbReference type="EMBL" id="CAE0057581.1"/>
    </source>
</evidence>
<comment type="function">
    <text evidence="3">Oxygenase that can act as both a histone lysine demethylase and a ribosomal histidine hydroxylase.</text>
</comment>
<dbReference type="GO" id="GO:0016706">
    <property type="term" value="F:2-oxoglutarate-dependent dioxygenase activity"/>
    <property type="evidence" value="ECO:0007669"/>
    <property type="project" value="UniProtKB-UniRule"/>
</dbReference>
<dbReference type="GO" id="GO:0005634">
    <property type="term" value="C:nucleus"/>
    <property type="evidence" value="ECO:0007669"/>
    <property type="project" value="UniProtKB-SubCell"/>
</dbReference>
<comment type="similarity">
    <text evidence="3">Belongs to the ROX family.</text>
</comment>
<dbReference type="Gene3D" id="3.40.366.30">
    <property type="entry name" value="50S ribosomal protein L16 arginine hydroxylase, Chain A, Domain 2"/>
    <property type="match status" value="1"/>
</dbReference>
<dbReference type="InterPro" id="IPR003347">
    <property type="entry name" value="JmjC_dom"/>
</dbReference>